<dbReference type="GeneID" id="64596984"/>
<keyword evidence="2" id="KW-1185">Reference proteome</keyword>
<dbReference type="Proteomes" id="UP000719766">
    <property type="component" value="Unassembled WGS sequence"/>
</dbReference>
<protein>
    <submittedName>
        <fullName evidence="1">Uncharacterized protein</fullName>
    </submittedName>
</protein>
<reference evidence="1" key="1">
    <citation type="journal article" date="2020" name="New Phytol.">
        <title>Comparative genomics reveals dynamic genome evolution in host specialist ectomycorrhizal fungi.</title>
        <authorList>
            <person name="Lofgren L.A."/>
            <person name="Nguyen N.H."/>
            <person name="Vilgalys R."/>
            <person name="Ruytinx J."/>
            <person name="Liao H.L."/>
            <person name="Branco S."/>
            <person name="Kuo A."/>
            <person name="LaButti K."/>
            <person name="Lipzen A."/>
            <person name="Andreopoulos W."/>
            <person name="Pangilinan J."/>
            <person name="Riley R."/>
            <person name="Hundley H."/>
            <person name="Na H."/>
            <person name="Barry K."/>
            <person name="Grigoriev I.V."/>
            <person name="Stajich J.E."/>
            <person name="Kennedy P.G."/>
        </authorList>
    </citation>
    <scope>NUCLEOTIDE SEQUENCE</scope>
    <source>
        <strain evidence="1">S12</strain>
    </source>
</reference>
<gene>
    <name evidence="1" type="ORF">HD556DRAFT_1380045</name>
</gene>
<dbReference type="AlphaFoldDB" id="A0A9P7AMC7"/>
<evidence type="ECO:0000313" key="2">
    <source>
        <dbReference type="Proteomes" id="UP000719766"/>
    </source>
</evidence>
<accession>A0A9P7AMC7</accession>
<name>A0A9P7AMC7_9AGAM</name>
<sequence length="83" mass="9427">MILLPSFRCVFRCYALVLFSTPGRCRLMFPCFQCSSPCHVLYVAPQLQLLGAADCIGFQHPFFGSHHIALCFVLCRFRLALVK</sequence>
<proteinExistence type="predicted"/>
<dbReference type="RefSeq" id="XP_041159110.1">
    <property type="nucleotide sequence ID" value="XM_041303220.1"/>
</dbReference>
<organism evidence="1 2">
    <name type="scientific">Suillus plorans</name>
    <dbReference type="NCBI Taxonomy" id="116603"/>
    <lineage>
        <taxon>Eukaryota</taxon>
        <taxon>Fungi</taxon>
        <taxon>Dikarya</taxon>
        <taxon>Basidiomycota</taxon>
        <taxon>Agaricomycotina</taxon>
        <taxon>Agaricomycetes</taxon>
        <taxon>Agaricomycetidae</taxon>
        <taxon>Boletales</taxon>
        <taxon>Suillineae</taxon>
        <taxon>Suillaceae</taxon>
        <taxon>Suillus</taxon>
    </lineage>
</organism>
<comment type="caution">
    <text evidence="1">The sequence shown here is derived from an EMBL/GenBank/DDBJ whole genome shotgun (WGS) entry which is preliminary data.</text>
</comment>
<dbReference type="EMBL" id="JABBWE010000036">
    <property type="protein sequence ID" value="KAG1792497.1"/>
    <property type="molecule type" value="Genomic_DNA"/>
</dbReference>
<evidence type="ECO:0000313" key="1">
    <source>
        <dbReference type="EMBL" id="KAG1792497.1"/>
    </source>
</evidence>